<dbReference type="RefSeq" id="WP_003337445.1">
    <property type="nucleotide sequence ID" value="NZ_CP007806.1"/>
</dbReference>
<evidence type="ECO:0000313" key="3">
    <source>
        <dbReference type="Proteomes" id="UP000005850"/>
    </source>
</evidence>
<dbReference type="KEGG" id="blr:BRLA_c022520"/>
<dbReference type="SUPFAM" id="SSF51695">
    <property type="entry name" value="PLC-like phosphodiesterases"/>
    <property type="match status" value="1"/>
</dbReference>
<dbReference type="PROSITE" id="PS51704">
    <property type="entry name" value="GP_PDE"/>
    <property type="match status" value="1"/>
</dbReference>
<dbReference type="eggNOG" id="COG0584">
    <property type="taxonomic scope" value="Bacteria"/>
</dbReference>
<organism evidence="2 3">
    <name type="scientific">Brevibacillus laterosporus LMG 15441</name>
    <dbReference type="NCBI Taxonomy" id="1042163"/>
    <lineage>
        <taxon>Bacteria</taxon>
        <taxon>Bacillati</taxon>
        <taxon>Bacillota</taxon>
        <taxon>Bacilli</taxon>
        <taxon>Bacillales</taxon>
        <taxon>Paenibacillaceae</taxon>
        <taxon>Brevibacillus</taxon>
    </lineage>
</organism>
<gene>
    <name evidence="2" type="ORF">BRLA_c022520</name>
</gene>
<name>A0A075R5Y7_BRELA</name>
<feature type="domain" description="GP-PDE" evidence="1">
    <location>
        <begin position="39"/>
        <end position="325"/>
    </location>
</feature>
<dbReference type="GO" id="GO:0006629">
    <property type="term" value="P:lipid metabolic process"/>
    <property type="evidence" value="ECO:0007669"/>
    <property type="project" value="InterPro"/>
</dbReference>
<dbReference type="PANTHER" id="PTHR43805">
    <property type="entry name" value="GLYCEROPHOSPHORYL DIESTER PHOSPHODIESTERASE"/>
    <property type="match status" value="1"/>
</dbReference>
<keyword evidence="2" id="KW-0378">Hydrolase</keyword>
<dbReference type="STRING" id="1042163.BRLA_c022520"/>
<evidence type="ECO:0000259" key="1">
    <source>
        <dbReference type="PROSITE" id="PS51704"/>
    </source>
</evidence>
<dbReference type="PANTHER" id="PTHR43805:SF1">
    <property type="entry name" value="GP-PDE DOMAIN-CONTAINING PROTEIN"/>
    <property type="match status" value="1"/>
</dbReference>
<dbReference type="InterPro" id="IPR017946">
    <property type="entry name" value="PLC-like_Pdiesterase_TIM-brl"/>
</dbReference>
<dbReference type="Gene3D" id="3.20.20.190">
    <property type="entry name" value="Phosphatidylinositol (PI) phosphodiesterase"/>
    <property type="match status" value="1"/>
</dbReference>
<keyword evidence="3" id="KW-1185">Reference proteome</keyword>
<proteinExistence type="predicted"/>
<accession>A0A075R5Y7</accession>
<protein>
    <submittedName>
        <fullName evidence="2">Putative glycerophosphoryl diester phosphodiesterase 1</fullName>
        <ecNumber evidence="2">3.1.4.46</ecNumber>
    </submittedName>
</protein>
<dbReference type="Pfam" id="PF03009">
    <property type="entry name" value="GDPD"/>
    <property type="match status" value="1"/>
</dbReference>
<evidence type="ECO:0000313" key="2">
    <source>
        <dbReference type="EMBL" id="AIG26573.1"/>
    </source>
</evidence>
<dbReference type="EMBL" id="CP007806">
    <property type="protein sequence ID" value="AIG26573.1"/>
    <property type="molecule type" value="Genomic_DNA"/>
</dbReference>
<dbReference type="HOGENOM" id="CLU_074029_0_0_9"/>
<dbReference type="EC" id="3.1.4.46" evidence="2"/>
<dbReference type="AlphaFoldDB" id="A0A075R5Y7"/>
<dbReference type="CDD" id="cd08613">
    <property type="entry name" value="GDPD_GDE4_like_1"/>
    <property type="match status" value="1"/>
</dbReference>
<sequence>MNMIKKLLKRKIVWICLVLFVFIYGNNSSLFAHRPDGSPLLLAHRGLAQTFSMENITNDTCTAERIMMPEHPYLENTILSMDAAFKAGADIVEFDVQWTKDNNFVVFHDWTLECRTNGKGVTRDFTTKELQALDIGYGYTADGGKTFPFRGKGINLMPTLDEVLNHFPDRSFLIHIKSNDANEGIQMAAYLQKLPASRLDQLTVYGGDKPIAEIKERIPSLRTMSKASLKKDLLTYMAIGWTGYVPASLKHAQLHIPDQFAPWLWGWPNRFLNRMDEMDTRVIIVGGDGEGFSSGFDSPEDIKRLPNNYSGGIWTNRIDKIAPLYKQ</sequence>
<reference evidence="2 3" key="1">
    <citation type="journal article" date="2011" name="J. Bacteriol.">
        <title>Genome sequence of Brevibacillus laterosporus LMG 15441, a pathogen of invertebrates.</title>
        <authorList>
            <person name="Djukic M."/>
            <person name="Poehlein A."/>
            <person name="Thurmer A."/>
            <person name="Daniel R."/>
        </authorList>
    </citation>
    <scope>NUCLEOTIDE SEQUENCE [LARGE SCALE GENOMIC DNA]</scope>
    <source>
        <strain evidence="2 3">LMG 15441</strain>
    </source>
</reference>
<dbReference type="Proteomes" id="UP000005850">
    <property type="component" value="Chromosome"/>
</dbReference>
<dbReference type="InterPro" id="IPR030395">
    <property type="entry name" value="GP_PDE_dom"/>
</dbReference>
<dbReference type="GO" id="GO:0008889">
    <property type="term" value="F:glycerophosphodiester phosphodiesterase activity"/>
    <property type="evidence" value="ECO:0007669"/>
    <property type="project" value="UniProtKB-EC"/>
</dbReference>